<comment type="caution">
    <text evidence="9">The sequence shown here is derived from an EMBL/GenBank/DDBJ whole genome shotgun (WGS) entry which is preliminary data.</text>
</comment>
<keyword evidence="3" id="KW-0805">Transcription regulation</keyword>
<dbReference type="EMBL" id="JASJOS010000008">
    <property type="protein sequence ID" value="MDJ1482517.1"/>
    <property type="molecule type" value="Genomic_DNA"/>
</dbReference>
<dbReference type="InterPro" id="IPR019734">
    <property type="entry name" value="TPR_rpt"/>
</dbReference>
<dbReference type="InterPro" id="IPR018062">
    <property type="entry name" value="HTH_AraC-typ_CS"/>
</dbReference>
<evidence type="ECO:0000313" key="10">
    <source>
        <dbReference type="Proteomes" id="UP001241110"/>
    </source>
</evidence>
<evidence type="ECO:0000256" key="4">
    <source>
        <dbReference type="ARBA" id="ARBA00023125"/>
    </source>
</evidence>
<dbReference type="PROSITE" id="PS01124">
    <property type="entry name" value="HTH_ARAC_FAMILY_2"/>
    <property type="match status" value="1"/>
</dbReference>
<keyword evidence="7" id="KW-1133">Transmembrane helix</keyword>
<organism evidence="9 10">
    <name type="scientific">Xanthocytophaga flava</name>
    <dbReference type="NCBI Taxonomy" id="3048013"/>
    <lineage>
        <taxon>Bacteria</taxon>
        <taxon>Pseudomonadati</taxon>
        <taxon>Bacteroidota</taxon>
        <taxon>Cytophagia</taxon>
        <taxon>Cytophagales</taxon>
        <taxon>Rhodocytophagaceae</taxon>
        <taxon>Xanthocytophaga</taxon>
    </lineage>
</organism>
<evidence type="ECO:0000256" key="3">
    <source>
        <dbReference type="ARBA" id="ARBA00023015"/>
    </source>
</evidence>
<feature type="transmembrane region" description="Helical" evidence="7">
    <location>
        <begin position="144"/>
        <end position="165"/>
    </location>
</feature>
<dbReference type="Proteomes" id="UP001241110">
    <property type="component" value="Unassembled WGS sequence"/>
</dbReference>
<dbReference type="PANTHER" id="PTHR43280">
    <property type="entry name" value="ARAC-FAMILY TRANSCRIPTIONAL REGULATOR"/>
    <property type="match status" value="1"/>
</dbReference>
<dbReference type="Pfam" id="PF07719">
    <property type="entry name" value="TPR_2"/>
    <property type="match status" value="1"/>
</dbReference>
<dbReference type="Pfam" id="PF12833">
    <property type="entry name" value="HTH_18"/>
    <property type="match status" value="1"/>
</dbReference>
<sequence length="698" mass="81237">MLESRSIDNDFIRQITAIVEENISNEQFGVTELADAVNMSRSNLLRKVKKMTNLSVSQFISQVRLRRGMELLRTSSFNVSEISHQVGFNSTSYFIKCFREYYGYPPGEVGKREVGDMLADLAEEFQPVEQNSTGLSPSNWKRNAFILGGILLVIIVLVGVAKRYLGVFPRFSQLEKSIAVLPFKNDSNDSTNVYLINGLMESTLTNLQKIKELRVISRTSTEKYRNNTRSIPEMAKELNVSYFIEGSGQKIGDQIVLNIQLIEAGSDKHLWARQYKRETKDIFALQQEIAQNIAEEIEAIITPEEKKQIEKIPTEDLEAYDFYLKGKNMLYQGTRESLLKAIPSFNEAIRRDPKFALAYADAAMTYYYLDLYQTEKKYGTEMGSYADKAWLYDSKLAESLVAKALFYMHKGEYRQAVPYLEKALEYNPNSDLAIHFLSELYNNYIPDTNKYLEYALRGVRQNVPSQDSINTSYTYMHLSNAFLQAGFIDESLLYIRKSLDYYPKNPFANWIKIGAIFAKNKDIVQAKQLFKKEFARDTSRFYISQELGKVSFLMRDYKESYLYYKKFLATKDAQQLDIFKNESMRIGIVWGKMGKKKESEAFIKQFKEFVDSNESIYKNLNLVEYYAYQGNTVKAIEHLRLFSKEENFQYWVLLLPDNPEVDSIKKHPEFWNIMHEIENHFWNNHKKLKASLEEKDLL</sequence>
<keyword evidence="2 6" id="KW-0802">TPR repeat</keyword>
<gene>
    <name evidence="9" type="ORF">QNI16_18585</name>
</gene>
<dbReference type="InterPro" id="IPR020449">
    <property type="entry name" value="Tscrpt_reg_AraC-type_HTH"/>
</dbReference>
<dbReference type="AlphaFoldDB" id="A0AAE3QNB2"/>
<evidence type="ECO:0000259" key="8">
    <source>
        <dbReference type="PROSITE" id="PS01124"/>
    </source>
</evidence>
<dbReference type="SUPFAM" id="SSF46689">
    <property type="entry name" value="Homeodomain-like"/>
    <property type="match status" value="1"/>
</dbReference>
<feature type="repeat" description="TPR" evidence="6">
    <location>
        <begin position="472"/>
        <end position="505"/>
    </location>
</feature>
<dbReference type="PROSITE" id="PS00041">
    <property type="entry name" value="HTH_ARAC_FAMILY_1"/>
    <property type="match status" value="1"/>
</dbReference>
<dbReference type="InterPro" id="IPR013105">
    <property type="entry name" value="TPR_2"/>
</dbReference>
<evidence type="ECO:0000256" key="1">
    <source>
        <dbReference type="ARBA" id="ARBA00022737"/>
    </source>
</evidence>
<accession>A0AAE3QNB2</accession>
<evidence type="ECO:0000256" key="5">
    <source>
        <dbReference type="ARBA" id="ARBA00023163"/>
    </source>
</evidence>
<dbReference type="SMART" id="SM00028">
    <property type="entry name" value="TPR"/>
    <property type="match status" value="3"/>
</dbReference>
<keyword evidence="5" id="KW-0804">Transcription</keyword>
<dbReference type="Gene3D" id="3.40.50.10070">
    <property type="entry name" value="TolB, N-terminal domain"/>
    <property type="match status" value="1"/>
</dbReference>
<dbReference type="SUPFAM" id="SSF48452">
    <property type="entry name" value="TPR-like"/>
    <property type="match status" value="1"/>
</dbReference>
<dbReference type="InterPro" id="IPR018060">
    <property type="entry name" value="HTH_AraC"/>
</dbReference>
<dbReference type="Gene3D" id="1.25.40.10">
    <property type="entry name" value="Tetratricopeptide repeat domain"/>
    <property type="match status" value="2"/>
</dbReference>
<dbReference type="PANTHER" id="PTHR43280:SF2">
    <property type="entry name" value="HTH-TYPE TRANSCRIPTIONAL REGULATOR EXSA"/>
    <property type="match status" value="1"/>
</dbReference>
<dbReference type="RefSeq" id="WP_313981762.1">
    <property type="nucleotide sequence ID" value="NZ_JASJOS010000008.1"/>
</dbReference>
<reference evidence="9" key="1">
    <citation type="submission" date="2023-05" db="EMBL/GenBank/DDBJ databases">
        <authorList>
            <person name="Zhang X."/>
        </authorList>
    </citation>
    <scope>NUCLEOTIDE SEQUENCE</scope>
    <source>
        <strain evidence="9">YF14B1</strain>
    </source>
</reference>
<keyword evidence="1" id="KW-0677">Repeat</keyword>
<protein>
    <submittedName>
        <fullName evidence="9">Helix-turn-helix domain-containing protein</fullName>
    </submittedName>
</protein>
<evidence type="ECO:0000256" key="7">
    <source>
        <dbReference type="SAM" id="Phobius"/>
    </source>
</evidence>
<dbReference type="InterPro" id="IPR011990">
    <property type="entry name" value="TPR-like_helical_dom_sf"/>
</dbReference>
<dbReference type="PRINTS" id="PR00032">
    <property type="entry name" value="HTHARAC"/>
</dbReference>
<feature type="domain" description="HTH araC/xylS-type" evidence="8">
    <location>
        <begin position="13"/>
        <end position="112"/>
    </location>
</feature>
<dbReference type="Gene3D" id="1.10.10.60">
    <property type="entry name" value="Homeodomain-like"/>
    <property type="match status" value="2"/>
</dbReference>
<dbReference type="PROSITE" id="PS50005">
    <property type="entry name" value="TPR"/>
    <property type="match status" value="2"/>
</dbReference>
<dbReference type="SMART" id="SM00342">
    <property type="entry name" value="HTH_ARAC"/>
    <property type="match status" value="1"/>
</dbReference>
<proteinExistence type="predicted"/>
<keyword evidence="7" id="KW-0812">Transmembrane</keyword>
<name>A0AAE3QNB2_9BACT</name>
<dbReference type="GO" id="GO:0043565">
    <property type="term" value="F:sequence-specific DNA binding"/>
    <property type="evidence" value="ECO:0007669"/>
    <property type="project" value="InterPro"/>
</dbReference>
<keyword evidence="7" id="KW-0472">Membrane</keyword>
<evidence type="ECO:0000256" key="6">
    <source>
        <dbReference type="PROSITE-ProRule" id="PRU00339"/>
    </source>
</evidence>
<dbReference type="PROSITE" id="PS50293">
    <property type="entry name" value="TPR_REGION"/>
    <property type="match status" value="1"/>
</dbReference>
<dbReference type="InterPro" id="IPR009057">
    <property type="entry name" value="Homeodomain-like_sf"/>
</dbReference>
<feature type="repeat" description="TPR" evidence="6">
    <location>
        <begin position="397"/>
        <end position="430"/>
    </location>
</feature>
<evidence type="ECO:0000313" key="9">
    <source>
        <dbReference type="EMBL" id="MDJ1482517.1"/>
    </source>
</evidence>
<evidence type="ECO:0000256" key="2">
    <source>
        <dbReference type="ARBA" id="ARBA00022803"/>
    </source>
</evidence>
<dbReference type="GO" id="GO:0003700">
    <property type="term" value="F:DNA-binding transcription factor activity"/>
    <property type="evidence" value="ECO:0007669"/>
    <property type="project" value="InterPro"/>
</dbReference>
<keyword evidence="4" id="KW-0238">DNA-binding</keyword>